<evidence type="ECO:0008006" key="3">
    <source>
        <dbReference type="Google" id="ProtNLM"/>
    </source>
</evidence>
<evidence type="ECO:0000313" key="2">
    <source>
        <dbReference type="Proteomes" id="UP000253034"/>
    </source>
</evidence>
<name>A0A369BAR6_9FIRM</name>
<evidence type="ECO:0000313" key="1">
    <source>
        <dbReference type="EMBL" id="RCX18415.1"/>
    </source>
</evidence>
<gene>
    <name evidence="1" type="ORF">DFR58_105179</name>
</gene>
<keyword evidence="2" id="KW-1185">Reference proteome</keyword>
<accession>A0A369BAR6</accession>
<dbReference type="RefSeq" id="WP_114296957.1">
    <property type="nucleotide sequence ID" value="NZ_QPJT01000005.1"/>
</dbReference>
<proteinExistence type="predicted"/>
<protein>
    <recommendedName>
        <fullName evidence="3">Butirosin biosynthesis protein H-like</fullName>
    </recommendedName>
</protein>
<reference evidence="1 2" key="1">
    <citation type="submission" date="2018-07" db="EMBL/GenBank/DDBJ databases">
        <title>Genomic Encyclopedia of Type Strains, Phase IV (KMG-IV): sequencing the most valuable type-strain genomes for metagenomic binning, comparative biology and taxonomic classification.</title>
        <authorList>
            <person name="Goeker M."/>
        </authorList>
    </citation>
    <scope>NUCLEOTIDE SEQUENCE [LARGE SCALE GENOMIC DNA]</scope>
    <source>
        <strain evidence="1 2">DSM 27016</strain>
    </source>
</reference>
<dbReference type="Proteomes" id="UP000253034">
    <property type="component" value="Unassembled WGS sequence"/>
</dbReference>
<sequence length="534" mass="61078">MLYLDIKLEQPQEMFCEEALLATVSFWLKRRYDMIFSRFWSFGLLPAAPNNSSAIFDRIFIEDNDYASLLEQYHGIQLTFMGIEGVEDIIGIAYRELKKGFPIAVNFNNKYYPWTPENTKGESLYYPCLVTGISDDNEGIYCIDIHDFKKPAIIPKDVFIKAYKDCVTFSIVDDEKNDIDWRAVIKSNTSSLLENNSFESIREFSKLIANPDNYALEISGNGNLGEKIKYTYHSRYFFSHFFTYLINYHNAHVLSECRDRFIFLSNQWLSLWGLVTATVYRQKLNGAMDVTSQGSFIRKLETASAKLCNIADIEQSLCDDLIKIIEGRSVSSQVADSSANITAQTDGLQEYRFVDISGFLNNEGFYSDIGEYTEASLTSTGQVFLTHGLPSDDIWNFQGMRFKFPQPVDNKTDNISCAGQKINLENGCFSCIMLMGCAEWGHYSELLEIRYLDGTVSHVPLEFTDWTYPESHFGEIVVWEGMCAEKDRDGVLRSSMLKGHLYARALNLNPIRQLDYIRLPDCSNIHLFAITLAK</sequence>
<comment type="caution">
    <text evidence="1">The sequence shown here is derived from an EMBL/GenBank/DDBJ whole genome shotgun (WGS) entry which is preliminary data.</text>
</comment>
<dbReference type="EMBL" id="QPJT01000005">
    <property type="protein sequence ID" value="RCX18415.1"/>
    <property type="molecule type" value="Genomic_DNA"/>
</dbReference>
<dbReference type="AlphaFoldDB" id="A0A369BAR6"/>
<dbReference type="OrthoDB" id="2630463at2"/>
<organism evidence="1 2">
    <name type="scientific">Anaerobacterium chartisolvens</name>
    <dbReference type="NCBI Taxonomy" id="1297424"/>
    <lineage>
        <taxon>Bacteria</taxon>
        <taxon>Bacillati</taxon>
        <taxon>Bacillota</taxon>
        <taxon>Clostridia</taxon>
        <taxon>Eubacteriales</taxon>
        <taxon>Oscillospiraceae</taxon>
        <taxon>Anaerobacterium</taxon>
    </lineage>
</organism>